<evidence type="ECO:0000256" key="1">
    <source>
        <dbReference type="SAM" id="MobiDB-lite"/>
    </source>
</evidence>
<sequence length="259" mass="29045">MAALATRMTANQAEMKDFVDNLKEVNKTAVLLQKNKFLTKTDKSELGKLQKENEEYFKDADSLITVQKQYDNSNNLLITLQERAKDTEQDFRENEKVARKLIQATNELLAKGDLNSDERAELNGIRTGLNEALSLKNYQTGDLSSSYTTLKISYDSSYKLSNERKEQTKRLAQEAARKKAEEEKAAQKQTQANTLLNNKTPAPIPNSGGWNQAPAGYKFLKVESGKTYGQVKNPDNFRLITEAEAAKYTPGHVNGSAKQ</sequence>
<reference evidence="2 3" key="1">
    <citation type="submission" date="2020-02" db="EMBL/GenBank/DDBJ databases">
        <title>Characterization of vanA genotype vancomycin-resistant Enterococcus saigonensis VE80.</title>
        <authorList>
            <person name="Harada T."/>
            <person name="Motooka D."/>
            <person name="Nakamura S."/>
            <person name="Yamamoto Y."/>
            <person name="Kawahara R."/>
            <person name="Kawatsu K."/>
        </authorList>
    </citation>
    <scope>NUCLEOTIDE SEQUENCE [LARGE SCALE GENOMIC DNA]</scope>
    <source>
        <strain evidence="2 3">VE80</strain>
    </source>
</reference>
<dbReference type="EMBL" id="AP022822">
    <property type="protein sequence ID" value="BCA84966.1"/>
    <property type="molecule type" value="Genomic_DNA"/>
</dbReference>
<evidence type="ECO:0000313" key="3">
    <source>
        <dbReference type="Proteomes" id="UP000502998"/>
    </source>
</evidence>
<accession>A0A679IIK7</accession>
<dbReference type="Proteomes" id="UP000502998">
    <property type="component" value="Chromosome"/>
</dbReference>
<name>A0A679IIK7_9ENTE</name>
<gene>
    <name evidence="2" type="ORF">EsVE80_04890</name>
</gene>
<dbReference type="KEGG" id="esg:EsVE80_04890"/>
<proteinExistence type="predicted"/>
<dbReference type="AlphaFoldDB" id="A0A679IIK7"/>
<keyword evidence="3" id="KW-1185">Reference proteome</keyword>
<dbReference type="RefSeq" id="WP_232061253.1">
    <property type="nucleotide sequence ID" value="NZ_AP022822.1"/>
</dbReference>
<organism evidence="2 3">
    <name type="scientific">Enterococcus saigonensis</name>
    <dbReference type="NCBI Taxonomy" id="1805431"/>
    <lineage>
        <taxon>Bacteria</taxon>
        <taxon>Bacillati</taxon>
        <taxon>Bacillota</taxon>
        <taxon>Bacilli</taxon>
        <taxon>Lactobacillales</taxon>
        <taxon>Enterococcaceae</taxon>
        <taxon>Enterococcus</taxon>
    </lineage>
</organism>
<feature type="region of interest" description="Disordered" evidence="1">
    <location>
        <begin position="189"/>
        <end position="210"/>
    </location>
</feature>
<evidence type="ECO:0000313" key="2">
    <source>
        <dbReference type="EMBL" id="BCA84966.1"/>
    </source>
</evidence>
<protein>
    <submittedName>
        <fullName evidence="2">Uncharacterized protein</fullName>
    </submittedName>
</protein>